<dbReference type="GO" id="GO:1901135">
    <property type="term" value="P:carbohydrate derivative metabolic process"/>
    <property type="evidence" value="ECO:0007669"/>
    <property type="project" value="InterPro"/>
</dbReference>
<dbReference type="STRING" id="667129.HMPREF0758_2967"/>
<dbReference type="Gene3D" id="3.40.50.10490">
    <property type="entry name" value="Glucose-6-phosphate isomerase like protein, domain 1"/>
    <property type="match status" value="2"/>
</dbReference>
<dbReference type="PANTHER" id="PTHR32502:SF3">
    <property type="entry name" value="D-GALACTOSAMINE-6-PHOSPHATE DEAMINASE AGAS-RELATED"/>
    <property type="match status" value="1"/>
</dbReference>
<accession>D4E467</accession>
<dbReference type="PANTHER" id="PTHR32502">
    <property type="entry name" value="N-ACETYLGALACTOSAMINE PERMEASE II COMPONENT-RELATED"/>
    <property type="match status" value="1"/>
</dbReference>
<dbReference type="CDD" id="cd05010">
    <property type="entry name" value="SIS_AgaS_like"/>
    <property type="match status" value="1"/>
</dbReference>
<dbReference type="GO" id="GO:0016787">
    <property type="term" value="F:hydrolase activity"/>
    <property type="evidence" value="ECO:0007669"/>
    <property type="project" value="UniProtKB-KW"/>
</dbReference>
<dbReference type="Pfam" id="PF01380">
    <property type="entry name" value="SIS"/>
    <property type="match status" value="2"/>
</dbReference>
<dbReference type="GO" id="GO:0097367">
    <property type="term" value="F:carbohydrate derivative binding"/>
    <property type="evidence" value="ECO:0007669"/>
    <property type="project" value="InterPro"/>
</dbReference>
<keyword evidence="3" id="KW-0378">Hydrolase</keyword>
<dbReference type="InterPro" id="IPR046348">
    <property type="entry name" value="SIS_dom_sf"/>
</dbReference>
<evidence type="ECO:0000313" key="7">
    <source>
        <dbReference type="Proteomes" id="UP000005723"/>
    </source>
</evidence>
<dbReference type="HOGENOM" id="CLU_012520_0_0_6"/>
<evidence type="ECO:0000256" key="4">
    <source>
        <dbReference type="ARBA" id="ARBA00029292"/>
    </source>
</evidence>
<protein>
    <submittedName>
        <fullName evidence="6">Sugar isomerase, AgaS family</fullName>
        <ecNumber evidence="6">5.-.-.-</ecNumber>
    </submittedName>
</protein>
<feature type="domain" description="SIS" evidence="5">
    <location>
        <begin position="59"/>
        <end position="229"/>
    </location>
</feature>
<comment type="caution">
    <text evidence="6">The sequence shown here is derived from an EMBL/GenBank/DDBJ whole genome shotgun (WGS) entry which is preliminary data.</text>
</comment>
<evidence type="ECO:0000256" key="3">
    <source>
        <dbReference type="ARBA" id="ARBA00022801"/>
    </source>
</evidence>
<evidence type="ECO:0000259" key="5">
    <source>
        <dbReference type="PROSITE" id="PS51464"/>
    </source>
</evidence>
<feature type="domain" description="SIS" evidence="5">
    <location>
        <begin position="231"/>
        <end position="378"/>
    </location>
</feature>
<gene>
    <name evidence="6" type="primary">agaS</name>
    <name evidence="6" type="ORF">HMPREF0758_2967</name>
</gene>
<dbReference type="EMBL" id="ADBY01000048">
    <property type="protein sequence ID" value="EFE95276.1"/>
    <property type="molecule type" value="Genomic_DNA"/>
</dbReference>
<dbReference type="GO" id="GO:0005886">
    <property type="term" value="C:plasma membrane"/>
    <property type="evidence" value="ECO:0007669"/>
    <property type="project" value="TreeGrafter"/>
</dbReference>
<evidence type="ECO:0000256" key="1">
    <source>
        <dbReference type="ARBA" id="ARBA00007748"/>
    </source>
</evidence>
<dbReference type="Proteomes" id="UP000005723">
    <property type="component" value="Unassembled WGS sequence"/>
</dbReference>
<keyword evidence="2" id="KW-0677">Repeat</keyword>
<dbReference type="InterPro" id="IPR035466">
    <property type="entry name" value="GlmS/AgaS_SIS"/>
</dbReference>
<reference evidence="6 7" key="1">
    <citation type="submission" date="2010-01" db="EMBL/GenBank/DDBJ databases">
        <authorList>
            <person name="Muzny D."/>
            <person name="Qin X."/>
            <person name="Deng J."/>
            <person name="Jiang H."/>
            <person name="Liu Y."/>
            <person name="Qu J."/>
            <person name="Song X.-Z."/>
            <person name="Zhang L."/>
            <person name="Thornton R."/>
            <person name="Coyle M."/>
            <person name="Francisco L."/>
            <person name="Jackson L."/>
            <person name="Javaid M."/>
            <person name="Korchina V."/>
            <person name="Kovar C."/>
            <person name="Mata R."/>
            <person name="Mathew T."/>
            <person name="Ngo R."/>
            <person name="Nguyen L."/>
            <person name="Nguyen N."/>
            <person name="Okwuonu G."/>
            <person name="Ongeri F."/>
            <person name="Pham C."/>
            <person name="Simmons D."/>
            <person name="Wilczek-Boney K."/>
            <person name="Hale W."/>
            <person name="Jakkamsetti A."/>
            <person name="Pham P."/>
            <person name="Ruth R."/>
            <person name="San Lucas F."/>
            <person name="Warren J."/>
            <person name="Zhang J."/>
            <person name="Zhao Z."/>
            <person name="Zhou C."/>
            <person name="Zhu D."/>
            <person name="Lee S."/>
            <person name="Bess C."/>
            <person name="Blankenburg K."/>
            <person name="Forbes L."/>
            <person name="Fu Q."/>
            <person name="Gubbala S."/>
            <person name="Hirani K."/>
            <person name="Jayaseelan J.C."/>
            <person name="Lara F."/>
            <person name="Munidasa M."/>
            <person name="Palculict T."/>
            <person name="Patil S."/>
            <person name="Pu L.-L."/>
            <person name="Saada N."/>
            <person name="Tang L."/>
            <person name="Weissenberger G."/>
            <person name="Zhu Y."/>
            <person name="Hemphill L."/>
            <person name="Shang Y."/>
            <person name="Youmans B."/>
            <person name="Ayvaz T."/>
            <person name="Ross M."/>
            <person name="Santibanez J."/>
            <person name="Aqrawi P."/>
            <person name="Gross S."/>
            <person name="Joshi V."/>
            <person name="Fowler G."/>
            <person name="Nazareth L."/>
            <person name="Reid J."/>
            <person name="Worley K."/>
            <person name="Petrosino J."/>
            <person name="Highlander S."/>
            <person name="Gibbs R."/>
        </authorList>
    </citation>
    <scope>NUCLEOTIDE SEQUENCE [LARGE SCALE GENOMIC DNA]</scope>
    <source>
        <strain evidence="6 7">DSM 4582</strain>
    </source>
</reference>
<dbReference type="GO" id="GO:0016853">
    <property type="term" value="F:isomerase activity"/>
    <property type="evidence" value="ECO:0007669"/>
    <property type="project" value="UniProtKB-KW"/>
</dbReference>
<dbReference type="AlphaFoldDB" id="D4E467"/>
<keyword evidence="7" id="KW-1185">Reference proteome</keyword>
<evidence type="ECO:0000313" key="6">
    <source>
        <dbReference type="EMBL" id="EFE95276.1"/>
    </source>
</evidence>
<dbReference type="CDD" id="cd05008">
    <property type="entry name" value="SIS_GlmS_GlmD_1"/>
    <property type="match status" value="1"/>
</dbReference>
<comment type="similarity">
    <text evidence="1">Belongs to the SIS family. AgaS subfamily.</text>
</comment>
<organism evidence="6 7">
    <name type="scientific">Serratia odorifera DSM 4582</name>
    <dbReference type="NCBI Taxonomy" id="667129"/>
    <lineage>
        <taxon>Bacteria</taxon>
        <taxon>Pseudomonadati</taxon>
        <taxon>Pseudomonadota</taxon>
        <taxon>Gammaproteobacteria</taxon>
        <taxon>Enterobacterales</taxon>
        <taxon>Yersiniaceae</taxon>
        <taxon>Serratia</taxon>
    </lineage>
</organism>
<keyword evidence="6" id="KW-0413">Isomerase</keyword>
<dbReference type="PROSITE" id="PS51464">
    <property type="entry name" value="SIS"/>
    <property type="match status" value="2"/>
</dbReference>
<dbReference type="GO" id="GO:0009401">
    <property type="term" value="P:phosphoenolpyruvate-dependent sugar phosphotransferase system"/>
    <property type="evidence" value="ECO:0007669"/>
    <property type="project" value="TreeGrafter"/>
</dbReference>
<comment type="catalytic activity">
    <reaction evidence="4">
        <text>D-galactosamine 6-phosphate + H2O = D-tagatopyranose 1-phosphate + NH4(+)</text>
        <dbReference type="Rhea" id="RHEA:47680"/>
        <dbReference type="ChEBI" id="CHEBI:15377"/>
        <dbReference type="ChEBI" id="CHEBI:28938"/>
        <dbReference type="ChEBI" id="CHEBI:71674"/>
        <dbReference type="ChEBI" id="CHEBI:138150"/>
    </reaction>
</comment>
<name>D4E467_SEROD</name>
<dbReference type="EC" id="5.-.-.-" evidence="6"/>
<dbReference type="InterPro" id="IPR001347">
    <property type="entry name" value="SIS_dom"/>
</dbReference>
<dbReference type="InterPro" id="IPR035464">
    <property type="entry name" value="SIS_AgaS"/>
</dbReference>
<proteinExistence type="inferred from homology"/>
<dbReference type="InterPro" id="IPR050303">
    <property type="entry name" value="GatZ_KbaZ_carbometab"/>
</dbReference>
<dbReference type="SUPFAM" id="SSF53697">
    <property type="entry name" value="SIS domain"/>
    <property type="match status" value="1"/>
</dbReference>
<sequence length="400" mass="43311">MFCALTPQPASEMAIQENYMYQQPTAACWTEREIRQQPEVWLATVDAIERQRQALESFLTPLLARPGLRVILTGAGSSAFIGDTLAPMLARTLNAPVQSVSTTDIVSDPAGFLPADRPLLLVSFARSGSSPESLAAVALANQHNADSHHLLITCNAEGDLYRRHHDQPRVLALALPANTCDRGFAMTSSMSSMILACLCAFNVAGIDPVAVQALAQSVAALLEATRDVTRSPLQTADAQRVIWLGSGALRGIAHESALKLLELTAGQTAAFYESPLGFRHGPKSLINRQTQVIVLMSNDPYTRRYDEDLLNELRNDGVACRIVALAGRPSAEIERGEHIYLPNAQGFNDGQLALGLLVFAQLYALAQSVHFGMTPDNPSPEGRVNRVVQGVTIYPWHAQP</sequence>
<evidence type="ECO:0000256" key="2">
    <source>
        <dbReference type="ARBA" id="ARBA00022737"/>
    </source>
</evidence>